<dbReference type="Proteomes" id="UP000244013">
    <property type="component" value="Unassembled WGS sequence"/>
</dbReference>
<dbReference type="GO" id="GO:0016791">
    <property type="term" value="F:phosphatase activity"/>
    <property type="evidence" value="ECO:0007669"/>
    <property type="project" value="TreeGrafter"/>
</dbReference>
<evidence type="ECO:0000259" key="1">
    <source>
        <dbReference type="Pfam" id="PF00149"/>
    </source>
</evidence>
<dbReference type="GO" id="GO:0005737">
    <property type="term" value="C:cytoplasm"/>
    <property type="evidence" value="ECO:0007669"/>
    <property type="project" value="TreeGrafter"/>
</dbReference>
<dbReference type="PANTHER" id="PTHR42850">
    <property type="entry name" value="METALLOPHOSPHOESTERASE"/>
    <property type="match status" value="1"/>
</dbReference>
<dbReference type="PANTHER" id="PTHR42850:SF4">
    <property type="entry name" value="ZINC-DEPENDENT ENDOPOLYPHOSPHATASE"/>
    <property type="match status" value="1"/>
</dbReference>
<comment type="caution">
    <text evidence="2">The sequence shown here is derived from an EMBL/GenBank/DDBJ whole genome shotgun (WGS) entry which is preliminary data.</text>
</comment>
<gene>
    <name evidence="2" type="ORF">C8J25_10181</name>
</gene>
<dbReference type="EMBL" id="QAYE01000001">
    <property type="protein sequence ID" value="PTW48584.1"/>
    <property type="molecule type" value="Genomic_DNA"/>
</dbReference>
<protein>
    <submittedName>
        <fullName evidence="2">Serine/threonine protein phosphatase 1</fullName>
    </submittedName>
</protein>
<dbReference type="InterPro" id="IPR004843">
    <property type="entry name" value="Calcineurin-like_PHP"/>
</dbReference>
<proteinExistence type="predicted"/>
<reference evidence="2 3" key="1">
    <citation type="submission" date="2018-04" db="EMBL/GenBank/DDBJ databases">
        <title>Genomic Encyclopedia of Type Strains, Phase III (KMG-III): the genomes of soil and plant-associated and newly described type strains.</title>
        <authorList>
            <person name="Whitman W."/>
        </authorList>
    </citation>
    <scope>NUCLEOTIDE SEQUENCE [LARGE SCALE GENOMIC DNA]</scope>
    <source>
        <strain evidence="2 3">MA-olki</strain>
    </source>
</reference>
<dbReference type="InterPro" id="IPR050126">
    <property type="entry name" value="Ap4A_hydrolase"/>
</dbReference>
<accession>A0A2T5UAS7</accession>
<evidence type="ECO:0000313" key="2">
    <source>
        <dbReference type="EMBL" id="PTW48584.1"/>
    </source>
</evidence>
<dbReference type="GO" id="GO:0110154">
    <property type="term" value="P:RNA decapping"/>
    <property type="evidence" value="ECO:0007669"/>
    <property type="project" value="TreeGrafter"/>
</dbReference>
<evidence type="ECO:0000313" key="3">
    <source>
        <dbReference type="Proteomes" id="UP000244013"/>
    </source>
</evidence>
<dbReference type="SUPFAM" id="SSF56300">
    <property type="entry name" value="Metallo-dependent phosphatases"/>
    <property type="match status" value="1"/>
</dbReference>
<dbReference type="Gene3D" id="3.60.21.10">
    <property type="match status" value="1"/>
</dbReference>
<dbReference type="InterPro" id="IPR029052">
    <property type="entry name" value="Metallo-depent_PP-like"/>
</dbReference>
<sequence length="217" mass="23994">MLIARIGEHSASLPPARSLYVVLIGDVVDRGPQSAEVLAMLYGLQRQNSRVIVLLGNHEEAMLKALDGDPDALRRWLAVGGDATLASFGIAPLRTDDDPRDYMNGARRAIPRQWLAWLRQLPLSVQSGDYYFVHAGVRPGVALARQVRDDMLWIRGEFLRSERDFGAVVVHGHSITPDVDVRENRIGIDTGAYRTGVLSAVYLEGEKRDILAVSLPM</sequence>
<name>A0A2T5UAS7_9SPHN</name>
<feature type="domain" description="Calcineurin-like phosphoesterase" evidence="1">
    <location>
        <begin position="19"/>
        <end position="176"/>
    </location>
</feature>
<dbReference type="GO" id="GO:0008803">
    <property type="term" value="F:bis(5'-nucleosyl)-tetraphosphatase (symmetrical) activity"/>
    <property type="evidence" value="ECO:0007669"/>
    <property type="project" value="TreeGrafter"/>
</dbReference>
<dbReference type="AlphaFoldDB" id="A0A2T5UAS7"/>
<organism evidence="2 3">
    <name type="scientific">Sphingomonas faeni</name>
    <dbReference type="NCBI Taxonomy" id="185950"/>
    <lineage>
        <taxon>Bacteria</taxon>
        <taxon>Pseudomonadati</taxon>
        <taxon>Pseudomonadota</taxon>
        <taxon>Alphaproteobacteria</taxon>
        <taxon>Sphingomonadales</taxon>
        <taxon>Sphingomonadaceae</taxon>
        <taxon>Sphingomonas</taxon>
    </lineage>
</organism>
<dbReference type="Pfam" id="PF00149">
    <property type="entry name" value="Metallophos"/>
    <property type="match status" value="1"/>
</dbReference>